<keyword evidence="6" id="KW-0479">Metal-binding</keyword>
<dbReference type="InterPro" id="IPR011009">
    <property type="entry name" value="Kinase-like_dom_sf"/>
</dbReference>
<keyword evidence="7" id="KW-0677">Repeat</keyword>
<dbReference type="Gene3D" id="3.30.200.20">
    <property type="entry name" value="Phosphorylase Kinase, domain 1"/>
    <property type="match status" value="1"/>
</dbReference>
<dbReference type="InterPro" id="IPR008271">
    <property type="entry name" value="Ser/Thr_kinase_AS"/>
</dbReference>
<evidence type="ECO:0000256" key="11">
    <source>
        <dbReference type="ARBA" id="ARBA00022833"/>
    </source>
</evidence>
<dbReference type="EMBL" id="CAJPWZ010001599">
    <property type="protein sequence ID" value="CAG2218415.1"/>
    <property type="molecule type" value="Genomic_DNA"/>
</dbReference>
<evidence type="ECO:0000256" key="14">
    <source>
        <dbReference type="ARBA" id="ARBA00047470"/>
    </source>
</evidence>
<dbReference type="Pfam" id="PF00069">
    <property type="entry name" value="Pkinase"/>
    <property type="match status" value="1"/>
</dbReference>
<gene>
    <name evidence="24" type="ORF">MEDL_32027</name>
</gene>
<dbReference type="PROSITE" id="PS50081">
    <property type="entry name" value="ZF_DAG_PE_2"/>
    <property type="match status" value="2"/>
</dbReference>
<dbReference type="PROSITE" id="PS50011">
    <property type="entry name" value="PROTEIN_KINASE_DOM"/>
    <property type="match status" value="1"/>
</dbReference>
<feature type="binding site" evidence="18 19">
    <location>
        <position position="415"/>
    </location>
    <ligand>
        <name>ATP</name>
        <dbReference type="ChEBI" id="CHEBI:30616"/>
    </ligand>
</feature>
<feature type="compositionally biased region" description="Pro residues" evidence="20">
    <location>
        <begin position="366"/>
        <end position="376"/>
    </location>
</feature>
<evidence type="ECO:0000256" key="8">
    <source>
        <dbReference type="ARBA" id="ARBA00022741"/>
    </source>
</evidence>
<evidence type="ECO:0000256" key="16">
    <source>
        <dbReference type="PIRNR" id="PIRNR000551"/>
    </source>
</evidence>
<dbReference type="InterPro" id="IPR035892">
    <property type="entry name" value="C2_domain_sf"/>
</dbReference>
<evidence type="ECO:0000259" key="22">
    <source>
        <dbReference type="PROSITE" id="PS50081"/>
    </source>
</evidence>
<proteinExistence type="inferred from homology"/>
<keyword evidence="25" id="KW-1185">Reference proteome</keyword>
<comment type="catalytic activity">
    <reaction evidence="13 16">
        <text>L-threonyl-[protein] + ATP = O-phospho-L-threonyl-[protein] + ADP + H(+)</text>
        <dbReference type="Rhea" id="RHEA:46608"/>
        <dbReference type="Rhea" id="RHEA-COMP:11060"/>
        <dbReference type="Rhea" id="RHEA-COMP:11605"/>
        <dbReference type="ChEBI" id="CHEBI:15378"/>
        <dbReference type="ChEBI" id="CHEBI:30013"/>
        <dbReference type="ChEBI" id="CHEBI:30616"/>
        <dbReference type="ChEBI" id="CHEBI:61977"/>
        <dbReference type="ChEBI" id="CHEBI:456216"/>
        <dbReference type="EC" id="2.7.11.13"/>
    </reaction>
</comment>
<dbReference type="SUPFAM" id="SSF57889">
    <property type="entry name" value="Cysteine-rich domain"/>
    <property type="match status" value="2"/>
</dbReference>
<comment type="catalytic activity">
    <reaction evidence="14">
        <text>L-seryl-[protein] + ATP = O-phospho-L-seryl-[protein] + ADP + H(+)</text>
        <dbReference type="Rhea" id="RHEA:17989"/>
        <dbReference type="Rhea" id="RHEA-COMP:9863"/>
        <dbReference type="Rhea" id="RHEA-COMP:11604"/>
        <dbReference type="ChEBI" id="CHEBI:15378"/>
        <dbReference type="ChEBI" id="CHEBI:29999"/>
        <dbReference type="ChEBI" id="CHEBI:30616"/>
        <dbReference type="ChEBI" id="CHEBI:83421"/>
        <dbReference type="ChEBI" id="CHEBI:456216"/>
        <dbReference type="EC" id="2.7.11.13"/>
    </reaction>
</comment>
<dbReference type="InterPro" id="IPR017441">
    <property type="entry name" value="Protein_kinase_ATP_BS"/>
</dbReference>
<dbReference type="OrthoDB" id="63267at2759"/>
<dbReference type="EC" id="2.7.11.13" evidence="2 16"/>
<dbReference type="SMART" id="SM00220">
    <property type="entry name" value="S_TKc"/>
    <property type="match status" value="1"/>
</dbReference>
<dbReference type="SMART" id="SM00133">
    <property type="entry name" value="S_TK_X"/>
    <property type="match status" value="1"/>
</dbReference>
<evidence type="ECO:0000259" key="21">
    <source>
        <dbReference type="PROSITE" id="PS50011"/>
    </source>
</evidence>
<dbReference type="CDD" id="cd05592">
    <property type="entry name" value="STKc_nPKC_theta_like"/>
    <property type="match status" value="1"/>
</dbReference>
<evidence type="ECO:0000259" key="23">
    <source>
        <dbReference type="PROSITE" id="PS51285"/>
    </source>
</evidence>
<dbReference type="SUPFAM" id="SSF56112">
    <property type="entry name" value="Protein kinase-like (PK-like)"/>
    <property type="match status" value="1"/>
</dbReference>
<dbReference type="CDD" id="cd20837">
    <property type="entry name" value="C1_nPKC_theta-like_rpt2"/>
    <property type="match status" value="1"/>
</dbReference>
<dbReference type="GO" id="GO:0004697">
    <property type="term" value="F:diacylglycerol-dependent serine/threonine kinase activity"/>
    <property type="evidence" value="ECO:0007669"/>
    <property type="project" value="UniProtKB-EC"/>
</dbReference>
<dbReference type="PROSITE" id="PS00479">
    <property type="entry name" value="ZF_DAG_PE_1"/>
    <property type="match status" value="1"/>
</dbReference>
<evidence type="ECO:0000256" key="1">
    <source>
        <dbReference type="ARBA" id="ARBA00005490"/>
    </source>
</evidence>
<evidence type="ECO:0000256" key="10">
    <source>
        <dbReference type="ARBA" id="ARBA00022777"/>
    </source>
</evidence>
<feature type="domain" description="Phorbol-ester/DAG-type" evidence="22">
    <location>
        <begin position="162"/>
        <end position="212"/>
    </location>
</feature>
<keyword evidence="11" id="KW-0862">Zinc</keyword>
<dbReference type="FunFam" id="1.10.510.10:FF:000150">
    <property type="entry name" value="Protein kinase C, theta"/>
    <property type="match status" value="1"/>
</dbReference>
<keyword evidence="3 16" id="KW-0723">Serine/threonine-protein kinase</keyword>
<feature type="region of interest" description="Disordered" evidence="20">
    <location>
        <begin position="302"/>
        <end position="380"/>
    </location>
</feature>
<feature type="domain" description="Protein kinase" evidence="21">
    <location>
        <begin position="386"/>
        <end position="644"/>
    </location>
</feature>
<feature type="compositionally biased region" description="Acidic residues" evidence="20">
    <location>
        <begin position="343"/>
        <end position="353"/>
    </location>
</feature>
<dbReference type="Gene3D" id="1.10.510.10">
    <property type="entry name" value="Transferase(Phosphotransferase) domain 1"/>
    <property type="match status" value="1"/>
</dbReference>
<evidence type="ECO:0000256" key="18">
    <source>
        <dbReference type="PIRSR" id="PIRSR000551-51"/>
    </source>
</evidence>
<dbReference type="PRINTS" id="PR00008">
    <property type="entry name" value="DAGPEDOMAIN"/>
</dbReference>
<dbReference type="PROSITE" id="PS00107">
    <property type="entry name" value="PROTEIN_KINASE_ATP"/>
    <property type="match status" value="1"/>
</dbReference>
<feature type="active site" description="Proton acceptor" evidence="17">
    <location>
        <position position="510"/>
    </location>
</feature>
<organism evidence="24 25">
    <name type="scientific">Mytilus edulis</name>
    <name type="common">Blue mussel</name>
    <dbReference type="NCBI Taxonomy" id="6550"/>
    <lineage>
        <taxon>Eukaryota</taxon>
        <taxon>Metazoa</taxon>
        <taxon>Spiralia</taxon>
        <taxon>Lophotrochozoa</taxon>
        <taxon>Mollusca</taxon>
        <taxon>Bivalvia</taxon>
        <taxon>Autobranchia</taxon>
        <taxon>Pteriomorphia</taxon>
        <taxon>Mytilida</taxon>
        <taxon>Mytiloidea</taxon>
        <taxon>Mytilidae</taxon>
        <taxon>Mytilinae</taxon>
        <taxon>Mytilus</taxon>
    </lineage>
</organism>
<evidence type="ECO:0000256" key="19">
    <source>
        <dbReference type="PROSITE-ProRule" id="PRU10141"/>
    </source>
</evidence>
<dbReference type="SMART" id="SM00109">
    <property type="entry name" value="C1"/>
    <property type="match status" value="2"/>
</dbReference>
<feature type="domain" description="Phorbol-ester/DAG-type" evidence="22">
    <location>
        <begin position="234"/>
        <end position="284"/>
    </location>
</feature>
<accession>A0A8S3SD67</accession>
<comment type="caution">
    <text evidence="24">The sequence shown here is derived from an EMBL/GenBank/DDBJ whole genome shotgun (WGS) entry which is preliminary data.</text>
</comment>
<evidence type="ECO:0000256" key="9">
    <source>
        <dbReference type="ARBA" id="ARBA00022771"/>
    </source>
</evidence>
<evidence type="ECO:0000256" key="3">
    <source>
        <dbReference type="ARBA" id="ARBA00022527"/>
    </source>
</evidence>
<dbReference type="AlphaFoldDB" id="A0A8S3SD67"/>
<evidence type="ECO:0000256" key="2">
    <source>
        <dbReference type="ARBA" id="ARBA00012429"/>
    </source>
</evidence>
<dbReference type="PIRSF" id="PIRSF000551">
    <property type="entry name" value="PKC_delta"/>
    <property type="match status" value="1"/>
</dbReference>
<dbReference type="InterPro" id="IPR017892">
    <property type="entry name" value="Pkinase_C"/>
</dbReference>
<dbReference type="CDD" id="cd20834">
    <property type="entry name" value="C1_nPKC_theta-like_rpt1"/>
    <property type="match status" value="1"/>
</dbReference>
<reference evidence="24" key="1">
    <citation type="submission" date="2021-03" db="EMBL/GenBank/DDBJ databases">
        <authorList>
            <person name="Bekaert M."/>
        </authorList>
    </citation>
    <scope>NUCLEOTIDE SEQUENCE</scope>
</reference>
<dbReference type="Pfam" id="PF00130">
    <property type="entry name" value="C1_1"/>
    <property type="match status" value="2"/>
</dbReference>
<evidence type="ECO:0000256" key="4">
    <source>
        <dbReference type="ARBA" id="ARBA00022553"/>
    </source>
</evidence>
<dbReference type="PROSITE" id="PS51285">
    <property type="entry name" value="AGC_KINASE_CTER"/>
    <property type="match status" value="1"/>
</dbReference>
<dbReference type="Pfam" id="PF00433">
    <property type="entry name" value="Pkinase_C"/>
    <property type="match status" value="1"/>
</dbReference>
<feature type="compositionally biased region" description="Polar residues" evidence="20">
    <location>
        <begin position="310"/>
        <end position="320"/>
    </location>
</feature>
<evidence type="ECO:0000256" key="12">
    <source>
        <dbReference type="ARBA" id="ARBA00022840"/>
    </source>
</evidence>
<dbReference type="Gene3D" id="2.60.40.150">
    <property type="entry name" value="C2 domain"/>
    <property type="match status" value="1"/>
</dbReference>
<keyword evidence="5 16" id="KW-0808">Transferase</keyword>
<dbReference type="InterPro" id="IPR014376">
    <property type="entry name" value="Prot_kin_PKC_delta"/>
</dbReference>
<keyword evidence="8 16" id="KW-0547">Nucleotide-binding</keyword>
<dbReference type="InterPro" id="IPR002219">
    <property type="entry name" value="PKC_DAG/PE"/>
</dbReference>
<dbReference type="Pfam" id="PF21494">
    <property type="entry name" value="PKC_C2"/>
    <property type="match status" value="1"/>
</dbReference>
<dbReference type="GO" id="GO:0008270">
    <property type="term" value="F:zinc ion binding"/>
    <property type="evidence" value="ECO:0007669"/>
    <property type="project" value="UniProtKB-KW"/>
</dbReference>
<name>A0A8S3SD67_MYTED</name>
<evidence type="ECO:0000256" key="15">
    <source>
        <dbReference type="ARBA" id="ARBA00056408"/>
    </source>
</evidence>
<dbReference type="PROSITE" id="PS00108">
    <property type="entry name" value="PROTEIN_KINASE_ST"/>
    <property type="match status" value="1"/>
</dbReference>
<dbReference type="GO" id="GO:0005524">
    <property type="term" value="F:ATP binding"/>
    <property type="evidence" value="ECO:0007669"/>
    <property type="project" value="UniProtKB-UniRule"/>
</dbReference>
<evidence type="ECO:0000313" key="24">
    <source>
        <dbReference type="EMBL" id="CAG2218415.1"/>
    </source>
</evidence>
<feature type="binding site" evidence="18">
    <location>
        <begin position="392"/>
        <end position="400"/>
    </location>
    <ligand>
        <name>ATP</name>
        <dbReference type="ChEBI" id="CHEBI:30616"/>
    </ligand>
</feature>
<sequence>MAGGVGFIRVKLLQVEKGSSMDSIAPMFDPYVAVNVKESVQTPGRGIQQVQKKRTIYPEWNTCFDAHLYDGRVINLVVMEKPNRFLAEITLSAKVLAEKCTDGNIATAWLDLKPSGRLQIQVRFFSEQEEQVPFIDTEKEATGGITRRRGAIKQAKVHEVKGHQFIAKFFRQFTYCSFCNEFIWGLNKQGYQCKVCNCAVHKKCHHQILGTCPGSAKDSRETKMMSERFNINVPHRFKVNNYMSPTFCDHCGTLLYGLFRQGLKCDVCGVNCHKKCEKLMPNLCGINQKMLAEKLNEIRKMPSQKKGKTGMSNNTSTTSVHVPMRNGKSGKGSKSSHLNSDGKEDESSDDEYLGYDQIWGKEGAPHQPPGGGPPGPPRKKFTTSDFTFLKVLGKGSFGKVMLAEHKGKKQYYAVKVLKKDVVLEDDDVECTMIEKRVLALGCSHPYLTHLHSTFHTQGHLFFVMEYLNGGDLMFHIQLSGKFEFPRAQFYAAEICLGLEFLHSNGIIYRDLKLDNVLLDKEGHIKIADFGMCKERVFGENKATTFCGTPDYIAYEILKGQKYNSSVDWWSFGVLLYEMLIGQSPFHGDDEEDLFHSIMNDTPHYPRWLAKEASSLLSLLFERNPKIRMGMTDCVAGPIRMQAFFRNIDWDKMERRMVDPPFKPTIKSAHDISNFDTDFTMEKPNITPPDKDYIKTMNQKVFMGFSFTSAMADE</sequence>
<evidence type="ECO:0000256" key="20">
    <source>
        <dbReference type="SAM" id="MobiDB-lite"/>
    </source>
</evidence>
<keyword evidence="4" id="KW-0597">Phosphoprotein</keyword>
<evidence type="ECO:0000256" key="17">
    <source>
        <dbReference type="PIRSR" id="PIRSR000551-50"/>
    </source>
</evidence>
<evidence type="ECO:0000256" key="6">
    <source>
        <dbReference type="ARBA" id="ARBA00022723"/>
    </source>
</evidence>
<dbReference type="FunFam" id="3.30.200.20:FF:000080">
    <property type="entry name" value="Protein kinase C"/>
    <property type="match status" value="1"/>
</dbReference>
<evidence type="ECO:0000256" key="5">
    <source>
        <dbReference type="ARBA" id="ARBA00022679"/>
    </source>
</evidence>
<evidence type="ECO:0000313" key="25">
    <source>
        <dbReference type="Proteomes" id="UP000683360"/>
    </source>
</evidence>
<dbReference type="InterPro" id="IPR000961">
    <property type="entry name" value="AGC-kinase_C"/>
</dbReference>
<keyword evidence="9" id="KW-0863">Zinc-finger</keyword>
<comment type="similarity">
    <text evidence="1 16">Belongs to the protein kinase superfamily. AGC Ser/Thr protein kinase family. PKC subfamily.</text>
</comment>
<evidence type="ECO:0000256" key="7">
    <source>
        <dbReference type="ARBA" id="ARBA00022737"/>
    </source>
</evidence>
<dbReference type="SUPFAM" id="SSF49562">
    <property type="entry name" value="C2 domain (Calcium/lipid-binding domain, CaLB)"/>
    <property type="match status" value="1"/>
</dbReference>
<dbReference type="InterPro" id="IPR046349">
    <property type="entry name" value="C1-like_sf"/>
</dbReference>
<dbReference type="InterPro" id="IPR020454">
    <property type="entry name" value="DAG/PE-bd"/>
</dbReference>
<evidence type="ECO:0000256" key="13">
    <source>
        <dbReference type="ARBA" id="ARBA00047272"/>
    </source>
</evidence>
<feature type="domain" description="AGC-kinase C-terminal" evidence="23">
    <location>
        <begin position="645"/>
        <end position="713"/>
    </location>
</feature>
<dbReference type="InterPro" id="IPR000719">
    <property type="entry name" value="Prot_kinase_dom"/>
</dbReference>
<dbReference type="Gene3D" id="3.30.60.20">
    <property type="match status" value="2"/>
</dbReference>
<keyword evidence="12 16" id="KW-0067">ATP-binding</keyword>
<dbReference type="PANTHER" id="PTHR24351">
    <property type="entry name" value="RIBOSOMAL PROTEIN S6 KINASE"/>
    <property type="match status" value="1"/>
</dbReference>
<keyword evidence="10 16" id="KW-0418">Kinase</keyword>
<dbReference type="FunFam" id="3.30.60.20:FF:000008">
    <property type="entry name" value="Protein kinase C theta"/>
    <property type="match status" value="1"/>
</dbReference>
<dbReference type="FunFam" id="3.30.60.20:FF:000003">
    <property type="entry name" value="Protein kinase C delta"/>
    <property type="match status" value="1"/>
</dbReference>
<dbReference type="Proteomes" id="UP000683360">
    <property type="component" value="Unassembled WGS sequence"/>
</dbReference>
<comment type="function">
    <text evidence="15">PKC is activated by diacylglycerol which in turn phosphorylates a range of cellular proteins. PKC also serves as the receptor for phorbol esters, a class of tumor promoters.</text>
</comment>
<protein>
    <recommendedName>
        <fullName evidence="2 16">Protein kinase C</fullName>
        <ecNumber evidence="2 16">2.7.11.13</ecNumber>
    </recommendedName>
</protein>